<comment type="subcellular location">
    <subcellularLocation>
        <location evidence="1">Membrane</location>
        <topology evidence="1">Single-pass type I membrane protein</topology>
    </subcellularLocation>
</comment>
<dbReference type="InterPro" id="IPR001220">
    <property type="entry name" value="Legume_lectin_dom"/>
</dbReference>
<dbReference type="Pfam" id="PF00139">
    <property type="entry name" value="Lectin_legB"/>
    <property type="match status" value="1"/>
</dbReference>
<evidence type="ECO:0000256" key="1">
    <source>
        <dbReference type="ARBA" id="ARBA00004479"/>
    </source>
</evidence>
<evidence type="ECO:0000259" key="11">
    <source>
        <dbReference type="PROSITE" id="PS50172"/>
    </source>
</evidence>
<feature type="domain" description="BRCT" evidence="11">
    <location>
        <begin position="149"/>
        <end position="173"/>
    </location>
</feature>
<evidence type="ECO:0000313" key="12">
    <source>
        <dbReference type="EMBL" id="KAF2303195.1"/>
    </source>
</evidence>
<dbReference type="GO" id="GO:0030246">
    <property type="term" value="F:carbohydrate binding"/>
    <property type="evidence" value="ECO:0007669"/>
    <property type="project" value="UniProtKB-KW"/>
</dbReference>
<dbReference type="SUPFAM" id="SSF49899">
    <property type="entry name" value="Concanavalin A-like lectins/glucanases"/>
    <property type="match status" value="1"/>
</dbReference>
<evidence type="ECO:0000256" key="3">
    <source>
        <dbReference type="ARBA" id="ARBA00022692"/>
    </source>
</evidence>
<dbReference type="PROSITE" id="PS50172">
    <property type="entry name" value="BRCT"/>
    <property type="match status" value="1"/>
</dbReference>
<dbReference type="Gene3D" id="2.60.120.200">
    <property type="match status" value="1"/>
</dbReference>
<dbReference type="GO" id="GO:0005524">
    <property type="term" value="F:ATP binding"/>
    <property type="evidence" value="ECO:0007669"/>
    <property type="project" value="UniProtKB-KW"/>
</dbReference>
<name>A0A6A6LRV4_HEVBR</name>
<evidence type="ECO:0000313" key="13">
    <source>
        <dbReference type="Proteomes" id="UP000467840"/>
    </source>
</evidence>
<keyword evidence="7" id="KW-0067">ATP-binding</keyword>
<dbReference type="Proteomes" id="UP000467840">
    <property type="component" value="Chromosome 16"/>
</dbReference>
<dbReference type="PANTHER" id="PTHR27007">
    <property type="match status" value="1"/>
</dbReference>
<evidence type="ECO:0000256" key="7">
    <source>
        <dbReference type="ARBA" id="ARBA00022840"/>
    </source>
</evidence>
<keyword evidence="8" id="KW-1133">Transmembrane helix</keyword>
<keyword evidence="6" id="KW-0547">Nucleotide-binding</keyword>
<keyword evidence="4" id="KW-0732">Signal</keyword>
<evidence type="ECO:0000256" key="10">
    <source>
        <dbReference type="ARBA" id="ARBA00023170"/>
    </source>
</evidence>
<evidence type="ECO:0000256" key="2">
    <source>
        <dbReference type="ARBA" id="ARBA00007606"/>
    </source>
</evidence>
<comment type="caution">
    <text evidence="12">The sequence shown here is derived from an EMBL/GenBank/DDBJ whole genome shotgun (WGS) entry which is preliminary data.</text>
</comment>
<dbReference type="InterPro" id="IPR050528">
    <property type="entry name" value="L-type_Lectin-RKs"/>
</dbReference>
<keyword evidence="9" id="KW-0472">Membrane</keyword>
<accession>A0A6A6LRV4</accession>
<evidence type="ECO:0000256" key="4">
    <source>
        <dbReference type="ARBA" id="ARBA00022729"/>
    </source>
</evidence>
<keyword evidence="3" id="KW-0812">Transmembrane</keyword>
<evidence type="ECO:0000256" key="5">
    <source>
        <dbReference type="ARBA" id="ARBA00022734"/>
    </source>
</evidence>
<dbReference type="InterPro" id="IPR001357">
    <property type="entry name" value="BRCT_dom"/>
</dbReference>
<keyword evidence="10" id="KW-0675">Receptor</keyword>
<comment type="similarity">
    <text evidence="2">Belongs to the leguminous lectin family.</text>
</comment>
<evidence type="ECO:0000256" key="6">
    <source>
        <dbReference type="ARBA" id="ARBA00022741"/>
    </source>
</evidence>
<keyword evidence="5" id="KW-0430">Lectin</keyword>
<dbReference type="EMBL" id="JAAGAX010000009">
    <property type="protein sequence ID" value="KAF2303195.1"/>
    <property type="molecule type" value="Genomic_DNA"/>
</dbReference>
<evidence type="ECO:0000256" key="9">
    <source>
        <dbReference type="ARBA" id="ARBA00023136"/>
    </source>
</evidence>
<protein>
    <recommendedName>
        <fullName evidence="11">BRCT domain-containing protein</fullName>
    </recommendedName>
</protein>
<dbReference type="InterPro" id="IPR013320">
    <property type="entry name" value="ConA-like_dom_sf"/>
</dbReference>
<evidence type="ECO:0000256" key="8">
    <source>
        <dbReference type="ARBA" id="ARBA00022989"/>
    </source>
</evidence>
<dbReference type="AlphaFoldDB" id="A0A6A6LRV4"/>
<gene>
    <name evidence="12" type="ORF">GH714_014487</name>
</gene>
<organism evidence="12 13">
    <name type="scientific">Hevea brasiliensis</name>
    <name type="common">Para rubber tree</name>
    <name type="synonym">Siphonia brasiliensis</name>
    <dbReference type="NCBI Taxonomy" id="3981"/>
    <lineage>
        <taxon>Eukaryota</taxon>
        <taxon>Viridiplantae</taxon>
        <taxon>Streptophyta</taxon>
        <taxon>Embryophyta</taxon>
        <taxon>Tracheophyta</taxon>
        <taxon>Spermatophyta</taxon>
        <taxon>Magnoliopsida</taxon>
        <taxon>eudicotyledons</taxon>
        <taxon>Gunneridae</taxon>
        <taxon>Pentapetalae</taxon>
        <taxon>rosids</taxon>
        <taxon>fabids</taxon>
        <taxon>Malpighiales</taxon>
        <taxon>Euphorbiaceae</taxon>
        <taxon>Crotonoideae</taxon>
        <taxon>Micrandreae</taxon>
        <taxon>Hevea</taxon>
    </lineage>
</organism>
<reference evidence="12 13" key="1">
    <citation type="journal article" date="2020" name="Mol. Plant">
        <title>The Chromosome-Based Rubber Tree Genome Provides New Insights into Spurge Genome Evolution and Rubber Biosynthesis.</title>
        <authorList>
            <person name="Liu J."/>
            <person name="Shi C."/>
            <person name="Shi C.C."/>
            <person name="Li W."/>
            <person name="Zhang Q.J."/>
            <person name="Zhang Y."/>
            <person name="Li K."/>
            <person name="Lu H.F."/>
            <person name="Shi C."/>
            <person name="Zhu S.T."/>
            <person name="Xiao Z.Y."/>
            <person name="Nan H."/>
            <person name="Yue Y."/>
            <person name="Zhu X.G."/>
            <person name="Wu Y."/>
            <person name="Hong X.N."/>
            <person name="Fan G.Y."/>
            <person name="Tong Y."/>
            <person name="Zhang D."/>
            <person name="Mao C.L."/>
            <person name="Liu Y.L."/>
            <person name="Hao S.J."/>
            <person name="Liu W.Q."/>
            <person name="Lv M.Q."/>
            <person name="Zhang H.B."/>
            <person name="Liu Y."/>
            <person name="Hu-Tang G.R."/>
            <person name="Wang J.P."/>
            <person name="Wang J.H."/>
            <person name="Sun Y.H."/>
            <person name="Ni S.B."/>
            <person name="Chen W.B."/>
            <person name="Zhang X.C."/>
            <person name="Jiao Y.N."/>
            <person name="Eichler E.E."/>
            <person name="Li G.H."/>
            <person name="Liu X."/>
            <person name="Gao L.Z."/>
        </authorList>
    </citation>
    <scope>NUCLEOTIDE SEQUENCE [LARGE SCALE GENOMIC DNA]</scope>
    <source>
        <strain evidence="13">cv. GT1</strain>
        <tissue evidence="12">Leaf</tissue>
    </source>
</reference>
<sequence length="269" mass="30264">MSFLIAPSKELPGALSGQFFCILNHTSNGLSCNHIVAIELDKFQDQEFNDNHVAISINSLVSVKSAPAGYFLNEYVEFKNLSLASVELTQVWVGKHAHDAHIVSIWGYIAPELAKSGKATTSTYIIHLGFCLEVACGRRPVEPHASPKEVIMENWVYECLREGKILSTRDPKLNKNFNAEEVELVLKLGQIICSHNLAEIRPKMLQVLIYLKGDAFLLENFNTRIQELKYRGESDSHAISHGSMPSLIITESLQWDIDYANTERTSWLF</sequence>
<proteinExistence type="inferred from homology"/>
<dbReference type="GO" id="GO:0016020">
    <property type="term" value="C:membrane"/>
    <property type="evidence" value="ECO:0007669"/>
    <property type="project" value="UniProtKB-SubCell"/>
</dbReference>
<keyword evidence="13" id="KW-1185">Reference proteome</keyword>